<organism evidence="2 3">
    <name type="scientific">Platysternon megacephalum</name>
    <name type="common">big-headed turtle</name>
    <dbReference type="NCBI Taxonomy" id="55544"/>
    <lineage>
        <taxon>Eukaryota</taxon>
        <taxon>Metazoa</taxon>
        <taxon>Chordata</taxon>
        <taxon>Craniata</taxon>
        <taxon>Vertebrata</taxon>
        <taxon>Euteleostomi</taxon>
        <taxon>Archelosauria</taxon>
        <taxon>Testudinata</taxon>
        <taxon>Testudines</taxon>
        <taxon>Cryptodira</taxon>
        <taxon>Durocryptodira</taxon>
        <taxon>Testudinoidea</taxon>
        <taxon>Platysternidae</taxon>
        <taxon>Platysternon</taxon>
    </lineage>
</organism>
<proteinExistence type="predicted"/>
<reference evidence="2 3" key="1">
    <citation type="submission" date="2019-04" db="EMBL/GenBank/DDBJ databases">
        <title>Draft genome of the big-headed turtle Platysternon megacephalum.</title>
        <authorList>
            <person name="Gong S."/>
        </authorList>
    </citation>
    <scope>NUCLEOTIDE SEQUENCE [LARGE SCALE GENOMIC DNA]</scope>
    <source>
        <strain evidence="2">DO16091913</strain>
        <tissue evidence="2">Muscle</tissue>
    </source>
</reference>
<evidence type="ECO:0000256" key="1">
    <source>
        <dbReference type="SAM" id="MobiDB-lite"/>
    </source>
</evidence>
<dbReference type="EMBL" id="QXTE01019216">
    <property type="protein sequence ID" value="TFJ94972.1"/>
    <property type="molecule type" value="Genomic_DNA"/>
</dbReference>
<name>A0A4D9DIY6_9SAUR</name>
<accession>A0A4D9DIY6</accession>
<reference evidence="2 3" key="2">
    <citation type="submission" date="2019-04" db="EMBL/GenBank/DDBJ databases">
        <title>The genome sequence of big-headed turtle.</title>
        <authorList>
            <person name="Gong S."/>
        </authorList>
    </citation>
    <scope>NUCLEOTIDE SEQUENCE [LARGE SCALE GENOMIC DNA]</scope>
    <source>
        <strain evidence="2">DO16091913</strain>
        <tissue evidence="2">Muscle</tissue>
    </source>
</reference>
<comment type="caution">
    <text evidence="2">The sequence shown here is derived from an EMBL/GenBank/DDBJ whole genome shotgun (WGS) entry which is preliminary data.</text>
</comment>
<gene>
    <name evidence="2" type="ORF">DR999_PMT23696</name>
</gene>
<feature type="region of interest" description="Disordered" evidence="1">
    <location>
        <begin position="1"/>
        <end position="84"/>
    </location>
</feature>
<dbReference type="Proteomes" id="UP000297703">
    <property type="component" value="Unassembled WGS sequence"/>
</dbReference>
<evidence type="ECO:0000313" key="2">
    <source>
        <dbReference type="EMBL" id="TFJ94972.1"/>
    </source>
</evidence>
<keyword evidence="3" id="KW-1185">Reference proteome</keyword>
<dbReference type="AlphaFoldDB" id="A0A4D9DIY6"/>
<protein>
    <submittedName>
        <fullName evidence="2">Acyl-CoA synthetase</fullName>
    </submittedName>
</protein>
<sequence>MRKRRRSGSAAMVQTHRASAGPKAMKLHPMNTAAVMAEEPGPDPDTPPSKAHRCHRPLLGWSPNQGRGLPLALRAPGHWLGSGS</sequence>
<evidence type="ECO:0000313" key="3">
    <source>
        <dbReference type="Proteomes" id="UP000297703"/>
    </source>
</evidence>